<dbReference type="AlphaFoldDB" id="A0A9Y1BLW9"/>
<proteinExistence type="predicted"/>
<protein>
    <recommendedName>
        <fullName evidence="2">PIN domain-containing protein</fullName>
    </recommendedName>
</protein>
<evidence type="ECO:0000313" key="1">
    <source>
        <dbReference type="EMBL" id="UJG40654.1"/>
    </source>
</evidence>
<organism evidence="1">
    <name type="scientific">Candidatus Heimdallarchaeum aukensis</name>
    <dbReference type="NCBI Taxonomy" id="2876573"/>
    <lineage>
        <taxon>Archaea</taxon>
        <taxon>Promethearchaeati</taxon>
        <taxon>Candidatus Heimdallarchaeota</taxon>
        <taxon>Candidatus Heimdallarchaeia (ex Rinke et al. 2021) (nom. nud.)</taxon>
        <taxon>Candidatus Heimdallarchaeales</taxon>
        <taxon>Candidatus Heimdallarchaeaceae</taxon>
        <taxon>Candidatus Heimdallarchaeum</taxon>
    </lineage>
</organism>
<dbReference type="Proteomes" id="UP001201020">
    <property type="component" value="Chromosome"/>
</dbReference>
<gene>
    <name evidence="1" type="ORF">K9W45_12565</name>
</gene>
<reference evidence="1" key="1">
    <citation type="journal article" date="2022" name="Nat. Microbiol.">
        <title>Unique mobile elements and scalable gene flow at the prokaryote-eukaryote boundary revealed by circularized Asgard archaea genomes.</title>
        <authorList>
            <person name="Wu F."/>
            <person name="Speth D.R."/>
            <person name="Philosof A."/>
            <person name="Cremiere A."/>
            <person name="Narayanan A."/>
            <person name="Barco R.A."/>
            <person name="Connon S.A."/>
            <person name="Amend J.P."/>
            <person name="Antoshechkin I.A."/>
            <person name="Orphan V.J."/>
        </authorList>
    </citation>
    <scope>NUCLEOTIDE SEQUENCE</scope>
    <source>
        <strain evidence="1">PM71</strain>
    </source>
</reference>
<dbReference type="InterPro" id="IPR029060">
    <property type="entry name" value="PIN-like_dom_sf"/>
</dbReference>
<dbReference type="EMBL" id="CP084166">
    <property type="protein sequence ID" value="UJG40654.1"/>
    <property type="molecule type" value="Genomic_DNA"/>
</dbReference>
<sequence length="614" mass="71173">METFVVDTNFFISGFQSEPQKYSKFAQIVKKLKIKIVITSYIKGEMRHFLFRELEPHITVKKVDTEDFNQFLTRLYSLTPSVPQKPDLSVIYVAYKLKAKIVSSDIKLIETAELVNIQSYIDSAFVRYLIEKCDDSSSLKFLQELERKLFSAEIRYSVSSTNRYDPVKRISKIFDSAISVIKAEYEEKISEIKEGDISKEEFSIQALQLKELISEVWEDLSIFETDFREEKYEELQPELISRVREIIDAIVDWRLASSDIEDHPIYNSSLVLLSRLLYLACICLIENKELELGRVYMDELLMIFFQSTAVVTDLDMEIHFLRIILLLLTEQIHRLPSYFTPAFEDLCVRRNRPDLANLVHTLILLSVVLSNGEIEEEAIPRSYEDIEFINQIGFKFMQQGKTFQSRLMFEQSFHLALNSENYGLCILSLEFLTWLFFSGIPELKTTIEDYYNKLIKKSPKIKDSYKPVLKLRSSKSALKKFVSSSPKLLKEYPKEMRSPYYVLSSETIKIKNIGFVPLIRTMNWDLTARVGIVDEKSSCVEKAVLGSIIYLVDGKYTVVEASSYVKKKFNVELLIFIDQTSEPTVVIKTPGGGWHLPKREEIINVDEVEDGIID</sequence>
<name>A0A9Y1BLW9_9ARCH</name>
<dbReference type="SUPFAM" id="SSF88723">
    <property type="entry name" value="PIN domain-like"/>
    <property type="match status" value="1"/>
</dbReference>
<evidence type="ECO:0008006" key="2">
    <source>
        <dbReference type="Google" id="ProtNLM"/>
    </source>
</evidence>
<accession>A0A9Y1BLW9</accession>